<feature type="transmembrane region" description="Helical" evidence="2">
    <location>
        <begin position="147"/>
        <end position="167"/>
    </location>
</feature>
<dbReference type="Gene3D" id="1.25.40.10">
    <property type="entry name" value="Tetratricopeptide repeat domain"/>
    <property type="match status" value="2"/>
</dbReference>
<dbReference type="InterPro" id="IPR011990">
    <property type="entry name" value="TPR-like_helical_dom_sf"/>
</dbReference>
<dbReference type="SMART" id="SM00028">
    <property type="entry name" value="TPR"/>
    <property type="match status" value="4"/>
</dbReference>
<dbReference type="EMBL" id="JAPQES010000008">
    <property type="protein sequence ID" value="MCY6372650.1"/>
    <property type="molecule type" value="Genomic_DNA"/>
</dbReference>
<name>A0ABT4CUB6_9CLOT</name>
<keyword evidence="2" id="KW-0812">Transmembrane</keyword>
<dbReference type="InterPro" id="IPR019734">
    <property type="entry name" value="TPR_rpt"/>
</dbReference>
<dbReference type="Proteomes" id="UP001079657">
    <property type="component" value="Unassembled WGS sequence"/>
</dbReference>
<keyword evidence="2" id="KW-0472">Membrane</keyword>
<comment type="caution">
    <text evidence="3">The sequence shown here is derived from an EMBL/GenBank/DDBJ whole genome shotgun (WGS) entry which is preliminary data.</text>
</comment>
<organism evidence="3 4">
    <name type="scientific">Clostridium ganghwense</name>
    <dbReference type="NCBI Taxonomy" id="312089"/>
    <lineage>
        <taxon>Bacteria</taxon>
        <taxon>Bacillati</taxon>
        <taxon>Bacillota</taxon>
        <taxon>Clostridia</taxon>
        <taxon>Eubacteriales</taxon>
        <taxon>Clostridiaceae</taxon>
        <taxon>Clostridium</taxon>
    </lineage>
</organism>
<evidence type="ECO:0000256" key="2">
    <source>
        <dbReference type="SAM" id="Phobius"/>
    </source>
</evidence>
<keyword evidence="2" id="KW-1133">Transmembrane helix</keyword>
<dbReference type="Pfam" id="PF13174">
    <property type="entry name" value="TPR_6"/>
    <property type="match status" value="1"/>
</dbReference>
<evidence type="ECO:0000256" key="1">
    <source>
        <dbReference type="SAM" id="Coils"/>
    </source>
</evidence>
<evidence type="ECO:0000313" key="3">
    <source>
        <dbReference type="EMBL" id="MCY6372650.1"/>
    </source>
</evidence>
<evidence type="ECO:0000313" key="4">
    <source>
        <dbReference type="Proteomes" id="UP001079657"/>
    </source>
</evidence>
<feature type="coiled-coil region" evidence="1">
    <location>
        <begin position="212"/>
        <end position="239"/>
    </location>
</feature>
<dbReference type="Pfam" id="PF13432">
    <property type="entry name" value="TPR_16"/>
    <property type="match status" value="1"/>
</dbReference>
<dbReference type="SUPFAM" id="SSF48452">
    <property type="entry name" value="TPR-like"/>
    <property type="match status" value="1"/>
</dbReference>
<dbReference type="RefSeq" id="WP_268051684.1">
    <property type="nucleotide sequence ID" value="NZ_JAPQES010000008.1"/>
</dbReference>
<accession>A0ABT4CUB6</accession>
<keyword evidence="1" id="KW-0175">Coiled coil</keyword>
<sequence length="381" mass="44446">MFDFDLEIKKIRPINLKDMELNQYRINDNIIKSIILYNKSIAEVKANNLDLAIKDLKKALSYNRSFSEAVRLLGLCYVNKKAYRRAEKTFKKLAKYEIYSDLAKEYLKNLIIERTMYKTMDAIKRVKAGSNNKKNQFILTQYLRGKIIIGLSILIIVMVGFIVSYGGPSNLQTVWKKTQATNKVVDSEKKTDKNSEENKILSEKNTISHEDYENMQKKLEDTKLELDNYKNKYDILTMLNEVEKSFKDGNYEKAAGTLINMKNMNFDDETKIKFDKLWANIKTNALWTIYNQGNRLYKQAKYKEALPKLKIASEIDSNLDIMPWITYQIGVCYKETNDNTNALVYFQKIKDNYPKSNYASSAERMINQIGNKKNNVIVNKQ</sequence>
<protein>
    <submittedName>
        <fullName evidence="3">Tetratricopeptide repeat protein</fullName>
    </submittedName>
</protein>
<reference evidence="3" key="1">
    <citation type="submission" date="2022-12" db="EMBL/GenBank/DDBJ databases">
        <authorList>
            <person name="Wang J."/>
        </authorList>
    </citation>
    <scope>NUCLEOTIDE SEQUENCE</scope>
    <source>
        <strain evidence="3">HY-42-06</strain>
    </source>
</reference>
<proteinExistence type="predicted"/>
<keyword evidence="4" id="KW-1185">Reference proteome</keyword>
<gene>
    <name evidence="3" type="ORF">OXH55_18745</name>
</gene>